<evidence type="ECO:0000313" key="2">
    <source>
        <dbReference type="Proteomes" id="UP001219355"/>
    </source>
</evidence>
<dbReference type="EMBL" id="CP120630">
    <property type="protein sequence ID" value="WEW60482.1"/>
    <property type="molecule type" value="Genomic_DNA"/>
</dbReference>
<dbReference type="InterPro" id="IPR011333">
    <property type="entry name" value="SKP1/BTB/POZ_sf"/>
</dbReference>
<gene>
    <name evidence="1" type="ORF">PRK78_005969</name>
</gene>
<evidence type="ECO:0008006" key="3">
    <source>
        <dbReference type="Google" id="ProtNLM"/>
    </source>
</evidence>
<dbReference type="AlphaFoldDB" id="A0AAF0DKU3"/>
<dbReference type="Proteomes" id="UP001219355">
    <property type="component" value="Chromosome 4"/>
</dbReference>
<protein>
    <recommendedName>
        <fullName evidence="3">BTB domain-containing protein</fullName>
    </recommendedName>
</protein>
<name>A0AAF0DKU3_9EURO</name>
<sequence>MADLAVTFLETGTFLVRCAGSDTYTVHQAIIRSKGGHIFSAIEKKYAEEKHIYTFQDTDEGTLLRFIVWAYYDDYPAVVEIPTSSNDGEQPSKDQPIDENHAIFSHLRVYIFADAYMIPCLKWMAGKKLTDVLDDMNAPEKISERLDLILALDLAVSHLPESDLLLHWLTWHCACWLEKLRSEPQFFEILGKIASCLIKYVQASESRPPDWVRMDQEKGDIVREGPFKTFIHGTLYYKRLRQHLSTAPVLPAHQL</sequence>
<reference evidence="1" key="1">
    <citation type="submission" date="2023-03" db="EMBL/GenBank/DDBJ databases">
        <title>Emydomyces testavorans Genome Sequence.</title>
        <authorList>
            <person name="Hoyer L."/>
        </authorList>
    </citation>
    <scope>NUCLEOTIDE SEQUENCE</scope>
    <source>
        <strain evidence="1">16-2883</strain>
    </source>
</reference>
<evidence type="ECO:0000313" key="1">
    <source>
        <dbReference type="EMBL" id="WEW60482.1"/>
    </source>
</evidence>
<accession>A0AAF0DKU3</accession>
<proteinExistence type="predicted"/>
<organism evidence="1 2">
    <name type="scientific">Emydomyces testavorans</name>
    <dbReference type="NCBI Taxonomy" id="2070801"/>
    <lineage>
        <taxon>Eukaryota</taxon>
        <taxon>Fungi</taxon>
        <taxon>Dikarya</taxon>
        <taxon>Ascomycota</taxon>
        <taxon>Pezizomycotina</taxon>
        <taxon>Eurotiomycetes</taxon>
        <taxon>Eurotiomycetidae</taxon>
        <taxon>Onygenales</taxon>
        <taxon>Nannizziopsiaceae</taxon>
        <taxon>Emydomyces</taxon>
    </lineage>
</organism>
<keyword evidence="2" id="KW-1185">Reference proteome</keyword>
<dbReference type="Gene3D" id="3.30.710.10">
    <property type="entry name" value="Potassium Channel Kv1.1, Chain A"/>
    <property type="match status" value="1"/>
</dbReference>